<accession>A0A814E5S4</accession>
<name>A0A814E5S4_ADIRI</name>
<dbReference type="EMBL" id="CAJNOR010001683">
    <property type="protein sequence ID" value="CAF1183435.1"/>
    <property type="molecule type" value="Genomic_DNA"/>
</dbReference>
<evidence type="ECO:0000313" key="3">
    <source>
        <dbReference type="Proteomes" id="UP000663828"/>
    </source>
</evidence>
<evidence type="ECO:0000313" key="1">
    <source>
        <dbReference type="EMBL" id="CAF0964277.1"/>
    </source>
</evidence>
<dbReference type="Proteomes" id="UP000663852">
    <property type="component" value="Unassembled WGS sequence"/>
</dbReference>
<gene>
    <name evidence="1" type="ORF">EDS130_LOCUS13037</name>
    <name evidence="2" type="ORF">XAT740_LOCUS22710</name>
</gene>
<organism evidence="1 4">
    <name type="scientific">Adineta ricciae</name>
    <name type="common">Rotifer</name>
    <dbReference type="NCBI Taxonomy" id="249248"/>
    <lineage>
        <taxon>Eukaryota</taxon>
        <taxon>Metazoa</taxon>
        <taxon>Spiralia</taxon>
        <taxon>Gnathifera</taxon>
        <taxon>Rotifera</taxon>
        <taxon>Eurotatoria</taxon>
        <taxon>Bdelloidea</taxon>
        <taxon>Adinetida</taxon>
        <taxon>Adinetidae</taxon>
        <taxon>Adineta</taxon>
    </lineage>
</organism>
<evidence type="ECO:0000313" key="4">
    <source>
        <dbReference type="Proteomes" id="UP000663852"/>
    </source>
</evidence>
<dbReference type="Proteomes" id="UP000663828">
    <property type="component" value="Unassembled WGS sequence"/>
</dbReference>
<keyword evidence="3" id="KW-1185">Reference proteome</keyword>
<reference evidence="1" key="1">
    <citation type="submission" date="2021-02" db="EMBL/GenBank/DDBJ databases">
        <authorList>
            <person name="Nowell W R."/>
        </authorList>
    </citation>
    <scope>NUCLEOTIDE SEQUENCE</scope>
</reference>
<comment type="caution">
    <text evidence="1">The sequence shown here is derived from an EMBL/GenBank/DDBJ whole genome shotgun (WGS) entry which is preliminary data.</text>
</comment>
<evidence type="ECO:0000313" key="2">
    <source>
        <dbReference type="EMBL" id="CAF1183435.1"/>
    </source>
</evidence>
<dbReference type="EMBL" id="CAJNOJ010000051">
    <property type="protein sequence ID" value="CAF0964277.1"/>
    <property type="molecule type" value="Genomic_DNA"/>
</dbReference>
<dbReference type="AlphaFoldDB" id="A0A814E5S4"/>
<sequence>MSGTAFDVQTADDTAARFYMESVLQNPNGIGLAIGQPTPEVQKRKERLVLFRIQHYSAVSDYLRSNTMFDPYVTDTAAVDLYVNSPNTSPGTIGLVYTIDKYSVAA</sequence>
<protein>
    <submittedName>
        <fullName evidence="1">Uncharacterized protein</fullName>
    </submittedName>
</protein>
<proteinExistence type="predicted"/>